<feature type="region of interest" description="Disordered" evidence="1">
    <location>
        <begin position="34"/>
        <end position="71"/>
    </location>
</feature>
<feature type="region of interest" description="Disordered" evidence="1">
    <location>
        <begin position="169"/>
        <end position="208"/>
    </location>
</feature>
<comment type="caution">
    <text evidence="2">The sequence shown here is derived from an EMBL/GenBank/DDBJ whole genome shotgun (WGS) entry which is preliminary data.</text>
</comment>
<gene>
    <name evidence="2" type="ORF">Nepgr_027290</name>
</gene>
<accession>A0AAD3T9S2</accession>
<keyword evidence="3" id="KW-1185">Reference proteome</keyword>
<organism evidence="2 3">
    <name type="scientific">Nepenthes gracilis</name>
    <name type="common">Slender pitcher plant</name>
    <dbReference type="NCBI Taxonomy" id="150966"/>
    <lineage>
        <taxon>Eukaryota</taxon>
        <taxon>Viridiplantae</taxon>
        <taxon>Streptophyta</taxon>
        <taxon>Embryophyta</taxon>
        <taxon>Tracheophyta</taxon>
        <taxon>Spermatophyta</taxon>
        <taxon>Magnoliopsida</taxon>
        <taxon>eudicotyledons</taxon>
        <taxon>Gunneridae</taxon>
        <taxon>Pentapetalae</taxon>
        <taxon>Caryophyllales</taxon>
        <taxon>Nepenthaceae</taxon>
        <taxon>Nepenthes</taxon>
    </lineage>
</organism>
<dbReference type="PANTHER" id="PTHR36056">
    <property type="entry name" value="PROTEIN, PUTATIVE-RELATED"/>
    <property type="match status" value="1"/>
</dbReference>
<proteinExistence type="predicted"/>
<feature type="region of interest" description="Disordered" evidence="1">
    <location>
        <begin position="475"/>
        <end position="516"/>
    </location>
</feature>
<name>A0AAD3T9S2_NEPGR</name>
<protein>
    <submittedName>
        <fullName evidence="2">Uncharacterized protein</fullName>
    </submittedName>
</protein>
<dbReference type="AlphaFoldDB" id="A0AAD3T9S2"/>
<sequence>MYTRHRSPGNGYRSGGMGLGMGMAASRILPDVSNRGHGVYNSDNRNSNRGFGRGHHPKPFQSTLPPPPRRGNLFLEAGRLALDYLLSQGLLPSDVLFTNGNLRSNTADFQDHFRSQGGENLNSAVEGGRSSALARLGNVTPAGVCGRRSPGDFGSRSSAREWRRFGSSRSYSSDWSRQDGKAVPWSDKPGGSASQDMESDNDNVSAPRDVKEADGEFHNSHLTDFSRVDDGLHDLQEETEKHHSSVYVDSKTKAVDDIAKGSDGLRDMKRDTASNRSIEKQTCREELGYQPCQEEADTKSNSGTDLLKFCNSAKVPTKTRSSLANRSPKADPLLVAEKSITNDTGPSEEFMESVQDNSINVSKGVALKSRAPSSSFLDSDNYEAASAQSVGDAGGLCPGHSMEQEKYTKSQPSLGGTKLSEQRLTDGLPELGSCSSVAKDKGEKRALEDEDAREGNKKAKEWLSVTLNQENFHLSNPEEKWSSSQERRSTSVGIEIEASARETSTIDPLLPEEGAGPSVEFTEEKQLFPSSFKICDLNLMEASDTTENRDDLILMYPSISAPNKGAPVNIDLSISNVSLVKGYSECGGSGKDIEVIDLESDTLHEDGSFDNSMRKMHAELTGLEIFPSHAQNLNENLHPQDGYGLMISELIGTDIPDCSSVQPEINSLHSEMSLHHGEGLLNDDDQIYMSLGEIPTSFLQVWEPPMPDYEKRF</sequence>
<evidence type="ECO:0000256" key="1">
    <source>
        <dbReference type="SAM" id="MobiDB-lite"/>
    </source>
</evidence>
<dbReference type="Proteomes" id="UP001279734">
    <property type="component" value="Unassembled WGS sequence"/>
</dbReference>
<dbReference type="PANTHER" id="PTHR36056:SF1">
    <property type="entry name" value="PROTEIN, PUTATIVE-RELATED"/>
    <property type="match status" value="1"/>
</dbReference>
<reference evidence="2" key="1">
    <citation type="submission" date="2023-05" db="EMBL/GenBank/DDBJ databases">
        <title>Nepenthes gracilis genome sequencing.</title>
        <authorList>
            <person name="Fukushima K."/>
        </authorList>
    </citation>
    <scope>NUCLEOTIDE SEQUENCE</scope>
    <source>
        <strain evidence="2">SING2019-196</strain>
    </source>
</reference>
<evidence type="ECO:0000313" key="3">
    <source>
        <dbReference type="Proteomes" id="UP001279734"/>
    </source>
</evidence>
<dbReference type="InterPro" id="IPR040276">
    <property type="entry name" value="At4g26450-like"/>
</dbReference>
<feature type="compositionally biased region" description="Basic and acidic residues" evidence="1">
    <location>
        <begin position="438"/>
        <end position="458"/>
    </location>
</feature>
<feature type="compositionally biased region" description="Basic and acidic residues" evidence="1">
    <location>
        <begin position="476"/>
        <end position="489"/>
    </location>
</feature>
<evidence type="ECO:0000313" key="2">
    <source>
        <dbReference type="EMBL" id="GMH25447.1"/>
    </source>
</evidence>
<feature type="region of interest" description="Disordered" evidence="1">
    <location>
        <begin position="389"/>
        <end position="458"/>
    </location>
</feature>
<dbReference type="EMBL" id="BSYO01000029">
    <property type="protein sequence ID" value="GMH25447.1"/>
    <property type="molecule type" value="Genomic_DNA"/>
</dbReference>